<keyword evidence="2 7" id="KW-0812">Transmembrane</keyword>
<evidence type="ECO:0000313" key="8">
    <source>
        <dbReference type="EMBL" id="KEY91524.1"/>
    </source>
</evidence>
<dbReference type="GO" id="GO:0009425">
    <property type="term" value="C:bacterial-type flagellum basal body"/>
    <property type="evidence" value="ECO:0007669"/>
    <property type="project" value="UniProtKB-SubCell"/>
</dbReference>
<dbReference type="RefSeq" id="WP_052538012.1">
    <property type="nucleotide sequence ID" value="NZ_JGVK01000006.1"/>
</dbReference>
<accession>A0A084CNZ5</accession>
<evidence type="ECO:0000256" key="6">
    <source>
        <dbReference type="ARBA" id="ARBA00037937"/>
    </source>
</evidence>
<evidence type="ECO:0000256" key="7">
    <source>
        <dbReference type="RuleBase" id="RU362064"/>
    </source>
</evidence>
<dbReference type="InterPro" id="IPR022781">
    <property type="entry name" value="Flagellar_biosynth_FliO"/>
</dbReference>
<dbReference type="InterPro" id="IPR052205">
    <property type="entry name" value="FliO/MopB"/>
</dbReference>
<dbReference type="eggNOG" id="COG3190">
    <property type="taxonomic scope" value="Bacteria"/>
</dbReference>
<comment type="similarity">
    <text evidence="6 7">Belongs to the FliO/MopB family.</text>
</comment>
<keyword evidence="4 7" id="KW-0472">Membrane</keyword>
<dbReference type="Pfam" id="PF04347">
    <property type="entry name" value="FliO"/>
    <property type="match status" value="1"/>
</dbReference>
<evidence type="ECO:0000256" key="3">
    <source>
        <dbReference type="ARBA" id="ARBA00022989"/>
    </source>
</evidence>
<evidence type="ECO:0000256" key="2">
    <source>
        <dbReference type="ARBA" id="ARBA00022692"/>
    </source>
</evidence>
<keyword evidence="1 7" id="KW-1003">Cell membrane</keyword>
<evidence type="ECO:0000256" key="5">
    <source>
        <dbReference type="ARBA" id="ARBA00023143"/>
    </source>
</evidence>
<keyword evidence="8" id="KW-0969">Cilium</keyword>
<keyword evidence="9" id="KW-1185">Reference proteome</keyword>
<dbReference type="STRING" id="1179155.CF67_14111"/>
<protein>
    <recommendedName>
        <fullName evidence="7">Flagellar protein</fullName>
    </recommendedName>
</protein>
<dbReference type="EMBL" id="JGVK01000006">
    <property type="protein sequence ID" value="KEY91524.1"/>
    <property type="molecule type" value="Genomic_DNA"/>
</dbReference>
<reference evidence="8 9" key="1">
    <citation type="submission" date="2014-03" db="EMBL/GenBank/DDBJ databases">
        <title>Selection and divergence in the genomes of co-occurring obligate luminous symbionts with specific hosts.</title>
        <authorList>
            <person name="Hendry T.A."/>
            <person name="de Wet J.R."/>
            <person name="Dunlap P.V."/>
        </authorList>
    </citation>
    <scope>NUCLEOTIDE SEQUENCE [LARGE SCALE GENOMIC DNA]</scope>
    <source>
        <strain evidence="8 9">Ppalp.1</strain>
    </source>
</reference>
<comment type="caution">
    <text evidence="8">The sequence shown here is derived from an EMBL/GenBank/DDBJ whole genome shotgun (WGS) entry which is preliminary data.</text>
</comment>
<dbReference type="Proteomes" id="UP000053784">
    <property type="component" value="Unassembled WGS sequence"/>
</dbReference>
<name>A0A084CNZ5_9GAMM</name>
<dbReference type="GO" id="GO:0005886">
    <property type="term" value="C:plasma membrane"/>
    <property type="evidence" value="ECO:0007669"/>
    <property type="project" value="UniProtKB-SubCell"/>
</dbReference>
<dbReference type="GO" id="GO:0044781">
    <property type="term" value="P:bacterial-type flagellum organization"/>
    <property type="evidence" value="ECO:0007669"/>
    <property type="project" value="UniProtKB-UniRule"/>
</dbReference>
<dbReference type="PANTHER" id="PTHR38766">
    <property type="entry name" value="FLAGELLAR PROTEIN FLIO"/>
    <property type="match status" value="1"/>
</dbReference>
<keyword evidence="8" id="KW-0966">Cell projection</keyword>
<keyword evidence="8" id="KW-0282">Flagellum</keyword>
<organism evidence="8 9">
    <name type="scientific">Candidatus Photodesmus blepharonis</name>
    <dbReference type="NCBI Taxonomy" id="1179155"/>
    <lineage>
        <taxon>Bacteria</taxon>
        <taxon>Pseudomonadati</taxon>
        <taxon>Pseudomonadota</taxon>
        <taxon>Gammaproteobacteria</taxon>
        <taxon>Vibrionales</taxon>
        <taxon>Vibrionaceae</taxon>
        <taxon>Candidatus Photodesmus</taxon>
    </lineage>
</organism>
<dbReference type="NCBIfam" id="TIGR03500">
    <property type="entry name" value="FliO_TIGR"/>
    <property type="match status" value="1"/>
</dbReference>
<dbReference type="AlphaFoldDB" id="A0A084CNZ5"/>
<evidence type="ECO:0000313" key="9">
    <source>
        <dbReference type="Proteomes" id="UP000053784"/>
    </source>
</evidence>
<dbReference type="OrthoDB" id="9342590at2"/>
<evidence type="ECO:0000256" key="1">
    <source>
        <dbReference type="ARBA" id="ARBA00022475"/>
    </source>
</evidence>
<sequence length="114" mass="12985">MQPKVLLFSLLPSSAFSASEDQINLMTTFGSLLFVIALMLFLAWFFKKMRLPILINQKNLSIIQQLPVGAKERIMIIEAGEERFLVGVTSRSIKLISKLEKSITQEHLQFSKEN</sequence>
<gene>
    <name evidence="8" type="primary">fliO</name>
    <name evidence="8" type="ORF">CF67_14111</name>
</gene>
<keyword evidence="5 7" id="KW-0975">Bacterial flagellum</keyword>
<comment type="subcellular location">
    <subcellularLocation>
        <location evidence="7">Cell membrane</location>
    </subcellularLocation>
    <subcellularLocation>
        <location evidence="7">Bacterial flagellum basal body</location>
    </subcellularLocation>
</comment>
<feature type="transmembrane region" description="Helical" evidence="7">
    <location>
        <begin position="27"/>
        <end position="46"/>
    </location>
</feature>
<dbReference type="PANTHER" id="PTHR38766:SF1">
    <property type="entry name" value="FLAGELLAR PROTEIN FLIO"/>
    <property type="match status" value="1"/>
</dbReference>
<evidence type="ECO:0000256" key="4">
    <source>
        <dbReference type="ARBA" id="ARBA00023136"/>
    </source>
</evidence>
<keyword evidence="3 7" id="KW-1133">Transmembrane helix</keyword>
<proteinExistence type="inferred from homology"/>